<reference evidence="2 3" key="1">
    <citation type="journal article" date="2020" name="Microbiol. Resour. Announc.">
        <title>Draft Genome Sequence of a Cladosporium Species Isolated from the Mesophotic Ascidian Didemnum maculosum.</title>
        <authorList>
            <person name="Gioti A."/>
            <person name="Siaperas R."/>
            <person name="Nikolaivits E."/>
            <person name="Le Goff G."/>
            <person name="Ouazzani J."/>
            <person name="Kotoulas G."/>
            <person name="Topakas E."/>
        </authorList>
    </citation>
    <scope>NUCLEOTIDE SEQUENCE [LARGE SCALE GENOMIC DNA]</scope>
    <source>
        <strain evidence="2 3">TM138-S3</strain>
    </source>
</reference>
<dbReference type="RefSeq" id="XP_069228960.1">
    <property type="nucleotide sequence ID" value="XM_069373723.1"/>
</dbReference>
<sequence>MKSITQLLLLVLALLALAYAEAEPEAASTNWRGNGGGSDWGKAACIKRAPNVQKAIEQYCNYSNGFSIPSVHSGNHKRVGNAVVGITGGCRPAQWLPWDICFKQFYEMCVSGNGRGEQSRVYGKKKCQKWKISNPK</sequence>
<organism evidence="2 3">
    <name type="scientific">Cladosporium halotolerans</name>
    <dbReference type="NCBI Taxonomy" id="1052096"/>
    <lineage>
        <taxon>Eukaryota</taxon>
        <taxon>Fungi</taxon>
        <taxon>Dikarya</taxon>
        <taxon>Ascomycota</taxon>
        <taxon>Pezizomycotina</taxon>
        <taxon>Dothideomycetes</taxon>
        <taxon>Dothideomycetidae</taxon>
        <taxon>Cladosporiales</taxon>
        <taxon>Cladosporiaceae</taxon>
        <taxon>Cladosporium</taxon>
    </lineage>
</organism>
<feature type="signal peptide" evidence="1">
    <location>
        <begin position="1"/>
        <end position="22"/>
    </location>
</feature>
<dbReference type="EMBL" id="JAAQHG020000017">
    <property type="protein sequence ID" value="KAL1585854.1"/>
    <property type="molecule type" value="Genomic_DNA"/>
</dbReference>
<dbReference type="Proteomes" id="UP000803884">
    <property type="component" value="Unassembled WGS sequence"/>
</dbReference>
<keyword evidence="1" id="KW-0732">Signal</keyword>
<gene>
    <name evidence="2" type="ORF">WHR41_05118</name>
</gene>
<dbReference type="AlphaFoldDB" id="A0AB34KLI1"/>
<keyword evidence="3" id="KW-1185">Reference proteome</keyword>
<dbReference type="GeneID" id="96006561"/>
<feature type="chain" id="PRO_5044250915" evidence="1">
    <location>
        <begin position="23"/>
        <end position="136"/>
    </location>
</feature>
<accession>A0AB34KLI1</accession>
<protein>
    <submittedName>
        <fullName evidence="2">Uncharacterized protein</fullName>
    </submittedName>
</protein>
<name>A0AB34KLI1_9PEZI</name>
<evidence type="ECO:0000313" key="3">
    <source>
        <dbReference type="Proteomes" id="UP000803884"/>
    </source>
</evidence>
<proteinExistence type="predicted"/>
<evidence type="ECO:0000256" key="1">
    <source>
        <dbReference type="SAM" id="SignalP"/>
    </source>
</evidence>
<comment type="caution">
    <text evidence="2">The sequence shown here is derived from an EMBL/GenBank/DDBJ whole genome shotgun (WGS) entry which is preliminary data.</text>
</comment>
<evidence type="ECO:0000313" key="2">
    <source>
        <dbReference type="EMBL" id="KAL1585854.1"/>
    </source>
</evidence>